<feature type="region of interest" description="Disordered" evidence="1">
    <location>
        <begin position="35"/>
        <end position="77"/>
    </location>
</feature>
<dbReference type="GeneID" id="94849022"/>
<sequence length="77" mass="9047">MKQHTDLLEELQNARLQLEDAQKEQARLRRELKKVQARYGGGQQNADNDDGYYSNGGGYSSDEYDEDDDQQQPRRRR</sequence>
<dbReference type="AlphaFoldDB" id="A0A1J4L0V9"/>
<proteinExistence type="predicted"/>
<organism evidence="2 3">
    <name type="scientific">Tritrichomonas foetus</name>
    <dbReference type="NCBI Taxonomy" id="1144522"/>
    <lineage>
        <taxon>Eukaryota</taxon>
        <taxon>Metamonada</taxon>
        <taxon>Parabasalia</taxon>
        <taxon>Tritrichomonadida</taxon>
        <taxon>Tritrichomonadidae</taxon>
        <taxon>Tritrichomonas</taxon>
    </lineage>
</organism>
<dbReference type="RefSeq" id="XP_068368732.1">
    <property type="nucleotide sequence ID" value="XM_068514318.1"/>
</dbReference>
<protein>
    <submittedName>
        <fullName evidence="2">Uncharacterized protein</fullName>
    </submittedName>
</protein>
<comment type="caution">
    <text evidence="2">The sequence shown here is derived from an EMBL/GenBank/DDBJ whole genome shotgun (WGS) entry which is preliminary data.</text>
</comment>
<gene>
    <name evidence="2" type="ORF">TRFO_42464</name>
</gene>
<evidence type="ECO:0000313" key="2">
    <source>
        <dbReference type="EMBL" id="OHT15596.1"/>
    </source>
</evidence>
<name>A0A1J4L0V9_9EUKA</name>
<reference evidence="2" key="1">
    <citation type="submission" date="2016-10" db="EMBL/GenBank/DDBJ databases">
        <authorList>
            <person name="Benchimol M."/>
            <person name="Almeida L.G."/>
            <person name="Vasconcelos A.T."/>
            <person name="Perreira-Neves A."/>
            <person name="Rosa I.A."/>
            <person name="Tasca T."/>
            <person name="Bogo M.R."/>
            <person name="de Souza W."/>
        </authorList>
    </citation>
    <scope>NUCLEOTIDE SEQUENCE [LARGE SCALE GENOMIC DNA]</scope>
    <source>
        <strain evidence="2">K</strain>
    </source>
</reference>
<evidence type="ECO:0000313" key="3">
    <source>
        <dbReference type="Proteomes" id="UP000179807"/>
    </source>
</evidence>
<accession>A0A1J4L0V9</accession>
<keyword evidence="3" id="KW-1185">Reference proteome</keyword>
<dbReference type="EMBL" id="MLAK01000213">
    <property type="protein sequence ID" value="OHT15596.1"/>
    <property type="molecule type" value="Genomic_DNA"/>
</dbReference>
<dbReference type="Proteomes" id="UP000179807">
    <property type="component" value="Unassembled WGS sequence"/>
</dbReference>
<evidence type="ECO:0000256" key="1">
    <source>
        <dbReference type="SAM" id="MobiDB-lite"/>
    </source>
</evidence>